<reference evidence="2" key="1">
    <citation type="submission" date="2020-08" db="EMBL/GenBank/DDBJ databases">
        <title>Genome public.</title>
        <authorList>
            <person name="Liu C."/>
            <person name="Sun Q."/>
        </authorList>
    </citation>
    <scope>NUCLEOTIDE SEQUENCE</scope>
    <source>
        <strain evidence="2">N12</strain>
    </source>
</reference>
<proteinExistence type="predicted"/>
<comment type="caution">
    <text evidence="2">The sequence shown here is derived from an EMBL/GenBank/DDBJ whole genome shotgun (WGS) entry which is preliminary data.</text>
</comment>
<gene>
    <name evidence="2" type="ORF">H8744_18010</name>
</gene>
<dbReference type="Gene3D" id="2.60.40.4270">
    <property type="entry name" value="Listeria-Bacteroides repeat domain"/>
    <property type="match status" value="2"/>
</dbReference>
<dbReference type="EMBL" id="JACRTF010000001">
    <property type="protein sequence ID" value="MBC8595108.1"/>
    <property type="molecule type" value="Genomic_DNA"/>
</dbReference>
<dbReference type="RefSeq" id="WP_262436182.1">
    <property type="nucleotide sequence ID" value="NZ_JACRTF010000001.1"/>
</dbReference>
<name>A0A926ISU8_9BACT</name>
<dbReference type="Pfam" id="PF09479">
    <property type="entry name" value="Flg_new"/>
    <property type="match status" value="2"/>
</dbReference>
<evidence type="ECO:0000256" key="1">
    <source>
        <dbReference type="ARBA" id="ARBA00004196"/>
    </source>
</evidence>
<comment type="subcellular location">
    <subcellularLocation>
        <location evidence="1">Cell envelope</location>
    </subcellularLocation>
</comment>
<accession>A0A926ISU8</accession>
<keyword evidence="3" id="KW-1185">Reference proteome</keyword>
<dbReference type="AlphaFoldDB" id="A0A926ISU8"/>
<dbReference type="CDD" id="cd13120">
    <property type="entry name" value="BF2867_like_N"/>
    <property type="match status" value="1"/>
</dbReference>
<sequence length="576" mass="62268">MKTKYLFGAMAALMMAACSQDEVVSVRQDGIAYGVSAGTQTRAADSYCNNTLPDYFKVWAKSADGLYINGDKIVNSDGVWTDADGTRYWPDGKTLDFYAEVNGDEEFSFNNGAPTFNDFTVKDAVAEQVDLMYSVRKGQTKTVDKVQLNFRHALSQVCFRAKNNTKNMSVVIKGVSVGHLTEKGTFTFPAADTDYNYADHSDNNVDPEKEVNGGTWVIPSGAQYNKKYSVAPLNGNVTLAPGTASNLTCPEDSHENGFGQVLTLLPQTVAAWNPTKAGTDWNGAYFLVDLALSNITEDDEGAEVSTTVYTGEAAIPVNVAWVQGYRYIYTFVFDEGGNGGWTPDPENPKPVLTTIKYDVTVDDFIPVNPDGGDTENGGTNMDGDDETGYEYSTTLNLHTNDGTGAVRTVKLNSNESTYSFTLSPEYTPSRDGAEFLGWATAADATTAEYGEGQSVPVNMEEEKFDLYAVWQKNKTTITLSYDVLDGTPAIPSVDQTVTQGESATFTVTSTFPTKEGQYQFLGWSYTAKTGDELKLSDVEVQAGAEITISRSTTLYAIYGKTTPTIGGGGSGSGFDN</sequence>
<evidence type="ECO:0000313" key="3">
    <source>
        <dbReference type="Proteomes" id="UP000651085"/>
    </source>
</evidence>
<dbReference type="InterPro" id="IPR042229">
    <property type="entry name" value="Listeria/Bacterioides_rpt_sf"/>
</dbReference>
<dbReference type="Pfam" id="PF13149">
    <property type="entry name" value="Mfa_like_1"/>
    <property type="match status" value="1"/>
</dbReference>
<protein>
    <submittedName>
        <fullName evidence="2">Fimbrillin family protein</fullName>
    </submittedName>
</protein>
<dbReference type="InterPro" id="IPR042278">
    <property type="entry name" value="Mfa-like_1_N"/>
</dbReference>
<dbReference type="GO" id="GO:0030313">
    <property type="term" value="C:cell envelope"/>
    <property type="evidence" value="ECO:0007669"/>
    <property type="project" value="UniProtKB-SubCell"/>
</dbReference>
<dbReference type="InterPro" id="IPR025049">
    <property type="entry name" value="Mfa-like_1"/>
</dbReference>
<dbReference type="PROSITE" id="PS51257">
    <property type="entry name" value="PROKAR_LIPOPROTEIN"/>
    <property type="match status" value="1"/>
</dbReference>
<dbReference type="InterPro" id="IPR013378">
    <property type="entry name" value="InlB-like_B-rpt"/>
</dbReference>
<dbReference type="Gene3D" id="2.60.40.2620">
    <property type="entry name" value="Fimbrillin-like"/>
    <property type="match status" value="1"/>
</dbReference>
<organism evidence="2 3">
    <name type="scientific">Jilunia laotingensis</name>
    <dbReference type="NCBI Taxonomy" id="2763675"/>
    <lineage>
        <taxon>Bacteria</taxon>
        <taxon>Pseudomonadati</taxon>
        <taxon>Bacteroidota</taxon>
        <taxon>Bacteroidia</taxon>
        <taxon>Bacteroidales</taxon>
        <taxon>Bacteroidaceae</taxon>
        <taxon>Jilunia</taxon>
    </lineage>
</organism>
<evidence type="ECO:0000313" key="2">
    <source>
        <dbReference type="EMBL" id="MBC8595108.1"/>
    </source>
</evidence>
<dbReference type="Proteomes" id="UP000651085">
    <property type="component" value="Unassembled WGS sequence"/>
</dbReference>